<dbReference type="AlphaFoldDB" id="A0A0A8ZX60"/>
<evidence type="ECO:0000313" key="1">
    <source>
        <dbReference type="EMBL" id="JAD39377.1"/>
    </source>
</evidence>
<reference evidence="1" key="1">
    <citation type="submission" date="2014-09" db="EMBL/GenBank/DDBJ databases">
        <authorList>
            <person name="Magalhaes I.L.F."/>
            <person name="Oliveira U."/>
            <person name="Santos F.R."/>
            <person name="Vidigal T.H.D.A."/>
            <person name="Brescovit A.D."/>
            <person name="Santos A.J."/>
        </authorList>
    </citation>
    <scope>NUCLEOTIDE SEQUENCE</scope>
    <source>
        <tissue evidence="1">Shoot tissue taken approximately 20 cm above the soil surface</tissue>
    </source>
</reference>
<sequence>MSSSGVATFVMAVAICPRVWHNIDTMATFGPSTVTTLGFFAGGGLLPEDSPALLLPNIVISSVPTCSFVGVPSSVSFGAFSVSVNSVARGSFPSLAYAPIAKLLPNIVAISW</sequence>
<organism evidence="1">
    <name type="scientific">Arundo donax</name>
    <name type="common">Giant reed</name>
    <name type="synonym">Donax arundinaceus</name>
    <dbReference type="NCBI Taxonomy" id="35708"/>
    <lineage>
        <taxon>Eukaryota</taxon>
        <taxon>Viridiplantae</taxon>
        <taxon>Streptophyta</taxon>
        <taxon>Embryophyta</taxon>
        <taxon>Tracheophyta</taxon>
        <taxon>Spermatophyta</taxon>
        <taxon>Magnoliopsida</taxon>
        <taxon>Liliopsida</taxon>
        <taxon>Poales</taxon>
        <taxon>Poaceae</taxon>
        <taxon>PACMAD clade</taxon>
        <taxon>Arundinoideae</taxon>
        <taxon>Arundineae</taxon>
        <taxon>Arundo</taxon>
    </lineage>
</organism>
<protein>
    <submittedName>
        <fullName evidence="1">Uncharacterized protein</fullName>
    </submittedName>
</protein>
<name>A0A0A8ZX60_ARUDO</name>
<proteinExistence type="predicted"/>
<dbReference type="EMBL" id="GBRH01258518">
    <property type="protein sequence ID" value="JAD39377.1"/>
    <property type="molecule type" value="Transcribed_RNA"/>
</dbReference>
<reference evidence="1" key="2">
    <citation type="journal article" date="2015" name="Data Brief">
        <title>Shoot transcriptome of the giant reed, Arundo donax.</title>
        <authorList>
            <person name="Barrero R.A."/>
            <person name="Guerrero F.D."/>
            <person name="Moolhuijzen P."/>
            <person name="Goolsby J.A."/>
            <person name="Tidwell J."/>
            <person name="Bellgard S.E."/>
            <person name="Bellgard M.I."/>
        </authorList>
    </citation>
    <scope>NUCLEOTIDE SEQUENCE</scope>
    <source>
        <tissue evidence="1">Shoot tissue taken approximately 20 cm above the soil surface</tissue>
    </source>
</reference>
<accession>A0A0A8ZX60</accession>